<comment type="caution">
    <text evidence="1">The sequence shown here is derived from an EMBL/GenBank/DDBJ whole genome shotgun (WGS) entry which is preliminary data.</text>
</comment>
<evidence type="ECO:0000313" key="2">
    <source>
        <dbReference type="Proteomes" id="UP001171902"/>
    </source>
</evidence>
<gene>
    <name evidence="1" type="ORF">QWI33_14740</name>
</gene>
<dbReference type="EMBL" id="JAUEMJ010000004">
    <property type="protein sequence ID" value="MDN3240987.1"/>
    <property type="molecule type" value="Genomic_DNA"/>
</dbReference>
<sequence length="72" mass="8038">MTTAIATPDWFDKEPTFADLDAIEIEWPRIERDLAELEHALTGPSPERFVVFDVDRALGDTTAPGFPTFSLS</sequence>
<keyword evidence="2" id="KW-1185">Reference proteome</keyword>
<accession>A0ABT7YQR1</accession>
<reference evidence="1" key="1">
    <citation type="submission" date="2023-06" db="EMBL/GenBank/DDBJ databases">
        <title>Gycomyces niveus sp.nov., a novel actinomycete isolated from soil in Shouguang.</title>
        <authorList>
            <person name="Yang X."/>
            <person name="Zhao J."/>
        </authorList>
    </citation>
    <scope>NUCLEOTIDE SEQUENCE</scope>
    <source>
        <strain evidence="1">NEAU C2</strain>
    </source>
</reference>
<name>A0ABT7YQR1_9ACTN</name>
<dbReference type="Proteomes" id="UP001171902">
    <property type="component" value="Unassembled WGS sequence"/>
</dbReference>
<dbReference type="RefSeq" id="WP_289957909.1">
    <property type="nucleotide sequence ID" value="NZ_JAUEMJ010000004.1"/>
</dbReference>
<organism evidence="1 2">
    <name type="scientific">Glycomyces tritici</name>
    <dbReference type="NCBI Taxonomy" id="2665176"/>
    <lineage>
        <taxon>Bacteria</taxon>
        <taxon>Bacillati</taxon>
        <taxon>Actinomycetota</taxon>
        <taxon>Actinomycetes</taxon>
        <taxon>Glycomycetales</taxon>
        <taxon>Glycomycetaceae</taxon>
        <taxon>Glycomyces</taxon>
    </lineage>
</organism>
<evidence type="ECO:0000313" key="1">
    <source>
        <dbReference type="EMBL" id="MDN3240987.1"/>
    </source>
</evidence>
<proteinExistence type="predicted"/>
<protein>
    <submittedName>
        <fullName evidence="1">Uncharacterized protein</fullName>
    </submittedName>
</protein>